<reference evidence="2 3" key="1">
    <citation type="submission" date="2018-08" db="EMBL/GenBank/DDBJ databases">
        <title>Recombination of ecologically and evolutionarily significant loci maintains genetic cohesion in the Pseudomonas syringae species complex.</title>
        <authorList>
            <person name="Dillon M."/>
            <person name="Thakur S."/>
            <person name="Almeida R.N.D."/>
            <person name="Weir B.S."/>
            <person name="Guttman D.S."/>
        </authorList>
    </citation>
    <scope>NUCLEOTIDE SEQUENCE [LARGE SCALE GENOMIC DNA]</scope>
    <source>
        <strain evidence="2 3">ICMP 19473</strain>
    </source>
</reference>
<dbReference type="Proteomes" id="UP000273854">
    <property type="component" value="Unassembled WGS sequence"/>
</dbReference>
<protein>
    <submittedName>
        <fullName evidence="2">L-carnitine dehydratase/bile acid-inducible protein F</fullName>
    </submittedName>
</protein>
<dbReference type="InterPro" id="IPR050483">
    <property type="entry name" value="CoA-transferase_III_domain"/>
</dbReference>
<dbReference type="Pfam" id="PF02515">
    <property type="entry name" value="CoA_transf_3"/>
    <property type="match status" value="1"/>
</dbReference>
<evidence type="ECO:0000256" key="1">
    <source>
        <dbReference type="ARBA" id="ARBA00022679"/>
    </source>
</evidence>
<keyword evidence="1" id="KW-0808">Transferase</keyword>
<dbReference type="PANTHER" id="PTHR48207:SF3">
    <property type="entry name" value="SUCCINATE--HYDROXYMETHYLGLUTARATE COA-TRANSFERASE"/>
    <property type="match status" value="1"/>
</dbReference>
<proteinExistence type="predicted"/>
<organism evidence="2 3">
    <name type="scientific">Pseudomonas viridiflava</name>
    <name type="common">Phytomonas viridiflava</name>
    <dbReference type="NCBI Taxonomy" id="33069"/>
    <lineage>
        <taxon>Bacteria</taxon>
        <taxon>Pseudomonadati</taxon>
        <taxon>Pseudomonadota</taxon>
        <taxon>Gammaproteobacteria</taxon>
        <taxon>Pseudomonadales</taxon>
        <taxon>Pseudomonadaceae</taxon>
        <taxon>Pseudomonas</taxon>
    </lineage>
</organism>
<dbReference type="InterPro" id="IPR023606">
    <property type="entry name" value="CoA-Trfase_III_dom_1_sf"/>
</dbReference>
<dbReference type="PANTHER" id="PTHR48207">
    <property type="entry name" value="SUCCINATE--HYDROXYMETHYLGLUTARATE COA-TRANSFERASE"/>
    <property type="match status" value="1"/>
</dbReference>
<dbReference type="SUPFAM" id="SSF89796">
    <property type="entry name" value="CoA-transferase family III (CaiB/BaiF)"/>
    <property type="match status" value="1"/>
</dbReference>
<dbReference type="InterPro" id="IPR044855">
    <property type="entry name" value="CoA-Trfase_III_dom3_sf"/>
</dbReference>
<name>A0A3M5PBR8_PSEVI</name>
<dbReference type="GO" id="GO:0008410">
    <property type="term" value="F:CoA-transferase activity"/>
    <property type="evidence" value="ECO:0007669"/>
    <property type="project" value="TreeGrafter"/>
</dbReference>
<dbReference type="AlphaFoldDB" id="A0A3M5PBR8"/>
<gene>
    <name evidence="2" type="ORF">ALP40_05191</name>
</gene>
<evidence type="ECO:0000313" key="2">
    <source>
        <dbReference type="EMBL" id="RMT81607.1"/>
    </source>
</evidence>
<accession>A0A3M5PBR8</accession>
<sequence length="452" mass="49563">MPKIRRSAFNWPVPSDGPVQNEPRPVRGFCVWLFRVFPSCPFARIIPESRTTRGRVMNLPLQGIKVVELGQLIAGPFAAKILGEFGAEVIKVEPPLTGDPLRKWRLLHNGTSVWWAVQSRNKKSVTLDLRQPQAQEAARRLIRDADVLIENFRPGTLESWGLSWEELHALNPGLIMLRVSGYGQTGPYRDRPGFGVIGEAMGGLRHLSGEAGRTPVRVGVSIGDSLSALHGVIGILLALRHREQNGGAGQQIDVALYESVFNMMESLIPEYSVFNVIREPAGSSMPGIAPTNAYRCNDGKYALVAGNGDSIYRRLMEKIGRLDLANDPELAHNDGRVRHVARIDAAISTWTAEHSLDEVLDALNEARIPAGKIYDAADIANDPHYLARDMLLKSTLDDGTPVTLPGILPKLQTTPGQVRSAAPRLGEHTDAVLEAHGIDADTRAQWRKLGII</sequence>
<comment type="caution">
    <text evidence="2">The sequence shown here is derived from an EMBL/GenBank/DDBJ whole genome shotgun (WGS) entry which is preliminary data.</text>
</comment>
<dbReference type="EMBL" id="RBTP01000033">
    <property type="protein sequence ID" value="RMT81607.1"/>
    <property type="molecule type" value="Genomic_DNA"/>
</dbReference>
<dbReference type="Gene3D" id="3.30.1540.10">
    <property type="entry name" value="formyl-coa transferase, domain 3"/>
    <property type="match status" value="1"/>
</dbReference>
<dbReference type="InterPro" id="IPR003673">
    <property type="entry name" value="CoA-Trfase_fam_III"/>
</dbReference>
<evidence type="ECO:0000313" key="3">
    <source>
        <dbReference type="Proteomes" id="UP000273854"/>
    </source>
</evidence>
<dbReference type="Gene3D" id="3.40.50.10540">
    <property type="entry name" value="Crotonobetainyl-coa:carnitine coa-transferase, domain 1"/>
    <property type="match status" value="1"/>
</dbReference>